<proteinExistence type="predicted"/>
<keyword evidence="1" id="KW-0175">Coiled coil</keyword>
<name>G0U6S8_TRYVY</name>
<accession>G0U6S8</accession>
<reference evidence="2" key="1">
    <citation type="journal article" date="2012" name="Proc. Natl. Acad. Sci. U.S.A.">
        <title>Antigenic diversity is generated by distinct evolutionary mechanisms in African trypanosome species.</title>
        <authorList>
            <person name="Jackson A.P."/>
            <person name="Berry A."/>
            <person name="Aslett M."/>
            <person name="Allison H.C."/>
            <person name="Burton P."/>
            <person name="Vavrova-Anderson J."/>
            <person name="Brown R."/>
            <person name="Browne H."/>
            <person name="Corton N."/>
            <person name="Hauser H."/>
            <person name="Gamble J."/>
            <person name="Gilderthorp R."/>
            <person name="Marcello L."/>
            <person name="McQuillan J."/>
            <person name="Otto T.D."/>
            <person name="Quail M.A."/>
            <person name="Sanders M.J."/>
            <person name="van Tonder A."/>
            <person name="Ginger M.L."/>
            <person name="Field M.C."/>
            <person name="Barry J.D."/>
            <person name="Hertz-Fowler C."/>
            <person name="Berriman M."/>
        </authorList>
    </citation>
    <scope>NUCLEOTIDE SEQUENCE</scope>
    <source>
        <strain evidence="2">Y486</strain>
    </source>
</reference>
<dbReference type="AlphaFoldDB" id="G0U6S8"/>
<dbReference type="OMA" id="ESWRDIY"/>
<protein>
    <submittedName>
        <fullName evidence="2">Uncharacterized protein</fullName>
    </submittedName>
</protein>
<dbReference type="VEuPathDB" id="TriTrypDB:TvY486_1006320"/>
<gene>
    <name evidence="2" type="ORF">TVY486_1006320</name>
</gene>
<sequence>MDTLIETFNDSSAYIRSLYEKIKTMSDDPRESEAKVDALRVLHDCFAHHTATMRGEMDILMTAEEQQALCLEEEVEELEARLEVLSRITEGCDATGRPLPNLVGDSATAYKSFVVHLIDLSAQLTVTRDALQHLLSFAPLQLVENQSIIARLGVTSKETWSIKESELNSSWESLRRKAAVADVSMEEVTVIAAQNLFCTVMELGKRAVSAVAASTRADAERTKELELLSHHQQRLVLWCRQQQANLDVLEEPDHVQEFCSSLLEHYKTMSENFRIVLELAEPYLDDGLVQEWLLEANETWLHLQVKTLERLRAAVLEVDLVSLLEEHVERQHAFCLKIGAFLEELESALGPRCDADFPSCRRCDQLLLDCRELRLMMPEYENLTKRLLEFSERAKVDRLAYDCYRQAALSHVTYLSSSSDVAEEASHRKGVFKACVDELQTWAMEKARCVTWHDIRDKVRNIKLLLEREQLFST</sequence>
<evidence type="ECO:0000313" key="2">
    <source>
        <dbReference type="EMBL" id="CCC51583.1"/>
    </source>
</evidence>
<evidence type="ECO:0000256" key="1">
    <source>
        <dbReference type="SAM" id="Coils"/>
    </source>
</evidence>
<feature type="coiled-coil region" evidence="1">
    <location>
        <begin position="61"/>
        <end position="88"/>
    </location>
</feature>
<organism evidence="2">
    <name type="scientific">Trypanosoma vivax (strain Y486)</name>
    <dbReference type="NCBI Taxonomy" id="1055687"/>
    <lineage>
        <taxon>Eukaryota</taxon>
        <taxon>Discoba</taxon>
        <taxon>Euglenozoa</taxon>
        <taxon>Kinetoplastea</taxon>
        <taxon>Metakinetoplastina</taxon>
        <taxon>Trypanosomatida</taxon>
        <taxon>Trypanosomatidae</taxon>
        <taxon>Trypanosoma</taxon>
        <taxon>Duttonella</taxon>
    </lineage>
</organism>
<dbReference type="EMBL" id="HE573026">
    <property type="protein sequence ID" value="CCC51583.1"/>
    <property type="molecule type" value="Genomic_DNA"/>
</dbReference>